<comment type="caution">
    <text evidence="2">The sequence shown here is derived from an EMBL/GenBank/DDBJ whole genome shotgun (WGS) entry which is preliminary data.</text>
</comment>
<evidence type="ECO:0000313" key="3">
    <source>
        <dbReference type="Proteomes" id="UP001446871"/>
    </source>
</evidence>
<gene>
    <name evidence="2" type="ORF">PG996_010619</name>
</gene>
<keyword evidence="3" id="KW-1185">Reference proteome</keyword>
<organism evidence="2 3">
    <name type="scientific">Apiospora saccharicola</name>
    <dbReference type="NCBI Taxonomy" id="335842"/>
    <lineage>
        <taxon>Eukaryota</taxon>
        <taxon>Fungi</taxon>
        <taxon>Dikarya</taxon>
        <taxon>Ascomycota</taxon>
        <taxon>Pezizomycotina</taxon>
        <taxon>Sordariomycetes</taxon>
        <taxon>Xylariomycetidae</taxon>
        <taxon>Amphisphaeriales</taxon>
        <taxon>Apiosporaceae</taxon>
        <taxon>Apiospora</taxon>
    </lineage>
</organism>
<protein>
    <submittedName>
        <fullName evidence="2">Uncharacterized protein</fullName>
    </submittedName>
</protein>
<feature type="compositionally biased region" description="Low complexity" evidence="1">
    <location>
        <begin position="34"/>
        <end position="43"/>
    </location>
</feature>
<evidence type="ECO:0000256" key="1">
    <source>
        <dbReference type="SAM" id="MobiDB-lite"/>
    </source>
</evidence>
<name>A0ABR1UP52_9PEZI</name>
<accession>A0ABR1UP52</accession>
<reference evidence="2 3" key="1">
    <citation type="submission" date="2023-01" db="EMBL/GenBank/DDBJ databases">
        <title>Analysis of 21 Apiospora genomes using comparative genomics revels a genus with tremendous synthesis potential of carbohydrate active enzymes and secondary metabolites.</title>
        <authorList>
            <person name="Sorensen T."/>
        </authorList>
    </citation>
    <scope>NUCLEOTIDE SEQUENCE [LARGE SCALE GENOMIC DNA]</scope>
    <source>
        <strain evidence="2 3">CBS 83171</strain>
    </source>
</reference>
<feature type="region of interest" description="Disordered" evidence="1">
    <location>
        <begin position="1"/>
        <end position="82"/>
    </location>
</feature>
<dbReference type="EMBL" id="JAQQWM010000006">
    <property type="protein sequence ID" value="KAK8060689.1"/>
    <property type="molecule type" value="Genomic_DNA"/>
</dbReference>
<proteinExistence type="predicted"/>
<dbReference type="Proteomes" id="UP001446871">
    <property type="component" value="Unassembled WGS sequence"/>
</dbReference>
<sequence>MPSPTSSQQEKPSASAISQERAYPLAPGGNATGTSQSAQTAQQHTMTPERTGAGYQMSRWLQEGGKEGPWTHLGRNNNTGGN</sequence>
<feature type="compositionally biased region" description="Polar residues" evidence="1">
    <location>
        <begin position="1"/>
        <end position="18"/>
    </location>
</feature>
<evidence type="ECO:0000313" key="2">
    <source>
        <dbReference type="EMBL" id="KAK8060689.1"/>
    </source>
</evidence>